<evidence type="ECO:0000313" key="4">
    <source>
        <dbReference type="EMBL" id="SVE04320.1"/>
    </source>
</evidence>
<evidence type="ECO:0000256" key="2">
    <source>
        <dbReference type="ARBA" id="ARBA00022801"/>
    </source>
</evidence>
<accession>A0A383A9P5</accession>
<reference evidence="4" key="1">
    <citation type="submission" date="2018-05" db="EMBL/GenBank/DDBJ databases">
        <authorList>
            <person name="Lanie J.A."/>
            <person name="Ng W.-L."/>
            <person name="Kazmierczak K.M."/>
            <person name="Andrzejewski T.M."/>
            <person name="Davidsen T.M."/>
            <person name="Wayne K.J."/>
            <person name="Tettelin H."/>
            <person name="Glass J.I."/>
            <person name="Rusch D."/>
            <person name="Podicherti R."/>
            <person name="Tsui H.-C.T."/>
            <person name="Winkler M.E."/>
        </authorList>
    </citation>
    <scope>NUCLEOTIDE SEQUENCE</scope>
</reference>
<dbReference type="PANTHER" id="PTHR47320:SF1">
    <property type="entry name" value="BIFUNCTIONAL URIDYLYLTRANSFERASE_URIDYLYL-REMOVING ENZYME"/>
    <property type="match status" value="1"/>
</dbReference>
<evidence type="ECO:0000256" key="1">
    <source>
        <dbReference type="ARBA" id="ARBA00022679"/>
    </source>
</evidence>
<proteinExistence type="inferred from homology"/>
<name>A0A383A9P5_9ZZZZ</name>
<organism evidence="4">
    <name type="scientific">marine metagenome</name>
    <dbReference type="NCBI Taxonomy" id="408172"/>
    <lineage>
        <taxon>unclassified sequences</taxon>
        <taxon>metagenomes</taxon>
        <taxon>ecological metagenomes</taxon>
    </lineage>
</organism>
<keyword evidence="1" id="KW-0808">Transferase</keyword>
<dbReference type="GO" id="GO:0016787">
    <property type="term" value="F:hydrolase activity"/>
    <property type="evidence" value="ECO:0007669"/>
    <property type="project" value="UniProtKB-KW"/>
</dbReference>
<feature type="non-terminal residue" evidence="4">
    <location>
        <position position="253"/>
    </location>
</feature>
<feature type="domain" description="PII-uridylyltransferase/Glutamine-synthetase adenylyltransferase" evidence="3">
    <location>
        <begin position="1"/>
        <end position="112"/>
    </location>
</feature>
<feature type="non-terminal residue" evidence="4">
    <location>
        <position position="1"/>
    </location>
</feature>
<gene>
    <name evidence="4" type="ORF">METZ01_LOCUS457174</name>
</gene>
<protein>
    <recommendedName>
        <fullName evidence="3">PII-uridylyltransferase/Glutamine-synthetase adenylyltransferase domain-containing protein</fullName>
    </recommendedName>
</protein>
<dbReference type="EMBL" id="UINC01190252">
    <property type="protein sequence ID" value="SVE04320.1"/>
    <property type="molecule type" value="Genomic_DNA"/>
</dbReference>
<dbReference type="PANTHER" id="PTHR47320">
    <property type="entry name" value="BIFUNCTIONAL URIDYLYLTRANSFERASE/URIDYLYL-REMOVING ENZYME"/>
    <property type="match status" value="1"/>
</dbReference>
<dbReference type="InterPro" id="IPR013546">
    <property type="entry name" value="PII_UdlTrfase/GS_AdlTrfase"/>
</dbReference>
<dbReference type="HAMAP" id="MF_00277">
    <property type="entry name" value="PII_uridylyl_transf"/>
    <property type="match status" value="1"/>
</dbReference>
<evidence type="ECO:0000259" key="3">
    <source>
        <dbReference type="Pfam" id="PF08335"/>
    </source>
</evidence>
<dbReference type="InterPro" id="IPR010043">
    <property type="entry name" value="UTase/UR"/>
</dbReference>
<dbReference type="GO" id="GO:0008773">
    <property type="term" value="F:[protein-PII] uridylyltransferase activity"/>
    <property type="evidence" value="ECO:0007669"/>
    <property type="project" value="InterPro"/>
</dbReference>
<dbReference type="Pfam" id="PF08335">
    <property type="entry name" value="GlnD_UR_UTase"/>
    <property type="match status" value="1"/>
</dbReference>
<keyword evidence="2" id="KW-0378">Hydrolase</keyword>
<sequence length="253" mass="29816">IKSSPGGLRDIHTINWLLLNYSRKNHEVHKFKEVITSSEAKELDKNKFWIWLLRYLLHKEAGREEDRLLFHFQISIANKLFPNMNNSEAAVEKLMHKYFRSALSISEINATVIQSFREKITKQKKGHSKILDKNFKVVNKLIELRSPETLNKKSSLILEIFVKLCEHPELEGINSNTLRKLKENKHLIDSSFRKKKRNTDLFIKLLKSERLMVTQLERMKQLGILGRYLPEFGKVTGKMQYDLFHIYTVDAHT</sequence>
<dbReference type="AlphaFoldDB" id="A0A383A9P5"/>